<evidence type="ECO:0000313" key="2">
    <source>
        <dbReference type="Proteomes" id="UP000835052"/>
    </source>
</evidence>
<proteinExistence type="predicted"/>
<gene>
    <name evidence="1" type="ORF">CAUJ_LOCUS15824</name>
</gene>
<name>A0A8S1HWS9_9PELO</name>
<keyword evidence="2" id="KW-1185">Reference proteome</keyword>
<comment type="caution">
    <text evidence="1">The sequence shown here is derived from an EMBL/GenBank/DDBJ whole genome shotgun (WGS) entry which is preliminary data.</text>
</comment>
<protein>
    <submittedName>
        <fullName evidence="1">Uncharacterized protein</fullName>
    </submittedName>
</protein>
<evidence type="ECO:0000313" key="1">
    <source>
        <dbReference type="EMBL" id="CAD6199925.1"/>
    </source>
</evidence>
<dbReference type="OrthoDB" id="5811364at2759"/>
<dbReference type="Proteomes" id="UP000835052">
    <property type="component" value="Unassembled WGS sequence"/>
</dbReference>
<sequence length="402" mass="46260">MEDSKEKDNKGLNIYERRNGSDLLLCRNIEQANSPLWSRDLIETILAGSQTCVRLGTWEDKEKVFTAKFDEILDARKFSPRGQGIMPFSTFREVFNACWSSCIVGNLFAQLWKDLEQVTIGEVAKQYASLVFTPHAAAGVFTDAFWLAMRHGVSSENQMRFSWIAEKAEFTCKIDSPLSYFVREEHIAVMNMCMRFVHAAHRTLETLVTISTDRSLIDRLSCMPSRNSSECSLNSSAVSITEHNNAFSEDDFSLRKRLRFVVFILKQIVSHFKEFFINKARWVYRTTLNKILTATSVAQAEKASVEAHSLLHQLVEKANFRKRVHEAMSLYVNITDVIRLRLVSNTLTLKYVDECEQKVLKSVEMLLMLSKHYGHDKDTIFYLLASRIGFKSQIYSFDSRMS</sequence>
<accession>A0A8S1HWS9</accession>
<dbReference type="EMBL" id="CAJGYM010000216">
    <property type="protein sequence ID" value="CAD6199925.1"/>
    <property type="molecule type" value="Genomic_DNA"/>
</dbReference>
<dbReference type="AlphaFoldDB" id="A0A8S1HWS9"/>
<organism evidence="1 2">
    <name type="scientific">Caenorhabditis auriculariae</name>
    <dbReference type="NCBI Taxonomy" id="2777116"/>
    <lineage>
        <taxon>Eukaryota</taxon>
        <taxon>Metazoa</taxon>
        <taxon>Ecdysozoa</taxon>
        <taxon>Nematoda</taxon>
        <taxon>Chromadorea</taxon>
        <taxon>Rhabditida</taxon>
        <taxon>Rhabditina</taxon>
        <taxon>Rhabditomorpha</taxon>
        <taxon>Rhabditoidea</taxon>
        <taxon>Rhabditidae</taxon>
        <taxon>Peloderinae</taxon>
        <taxon>Caenorhabditis</taxon>
    </lineage>
</organism>
<reference evidence="1" key="1">
    <citation type="submission" date="2020-10" db="EMBL/GenBank/DDBJ databases">
        <authorList>
            <person name="Kikuchi T."/>
        </authorList>
    </citation>
    <scope>NUCLEOTIDE SEQUENCE</scope>
    <source>
        <strain evidence="1">NKZ352</strain>
    </source>
</reference>